<sequence length="432" mass="46812">MNSIAAPNRTDASPQEQAVHAVQTALAAGIFTALLVSFTPFVSESETAGGTGNLVNQLGFGSLGLLALIGHAMFSTQRVVFALLRPTWLVMVAWMVFSVTQSATPDAAFRAVLFSLFAMLAATAVVSFPPSERAFRQVLTIAALAVLGLSYVGIVLWPDLAIHGAGGDEPQHAGLWRGIYAHKNIAGPVMAALFFGGVYLVRGGDRWRGWLIAILAGLFVYKTGSKTTAALVPMVAVLVIGARVFGGRVLPILILSITMVAMALLTIGTVLSPFLDGILQAVLPGTTFTGRTDLWRFALDEMQAQQWTGWGFESFWLSDHILRAEAPFELSWDPRGIVNSHSGYLDIAIAFGWPALLPAVAMLIVLPFKDYVNSRPSPENERLADFLLMVLAFCLLTSFLESFLFKRADPVWMMTWIAIVGLRLLAKFRITP</sequence>
<feature type="transmembrane region" description="Helical" evidence="5">
    <location>
        <begin position="386"/>
        <end position="405"/>
    </location>
</feature>
<feature type="transmembrane region" description="Helical" evidence="5">
    <location>
        <begin position="21"/>
        <end position="42"/>
    </location>
</feature>
<dbReference type="InterPro" id="IPR051533">
    <property type="entry name" value="WaaL-like"/>
</dbReference>
<feature type="transmembrane region" description="Helical" evidence="5">
    <location>
        <begin position="207"/>
        <end position="224"/>
    </location>
</feature>
<feature type="domain" description="O-antigen ligase-related" evidence="6">
    <location>
        <begin position="212"/>
        <end position="357"/>
    </location>
</feature>
<dbReference type="GO" id="GO:0016020">
    <property type="term" value="C:membrane"/>
    <property type="evidence" value="ECO:0007669"/>
    <property type="project" value="UniProtKB-SubCell"/>
</dbReference>
<feature type="transmembrane region" description="Helical" evidence="5">
    <location>
        <begin position="107"/>
        <end position="126"/>
    </location>
</feature>
<comment type="subcellular location">
    <subcellularLocation>
        <location evidence="1">Membrane</location>
        <topology evidence="1">Multi-pass membrane protein</topology>
    </subcellularLocation>
</comment>
<evidence type="ECO:0000256" key="1">
    <source>
        <dbReference type="ARBA" id="ARBA00004141"/>
    </source>
</evidence>
<feature type="transmembrane region" description="Helical" evidence="5">
    <location>
        <begin position="411"/>
        <end position="430"/>
    </location>
</feature>
<feature type="transmembrane region" description="Helical" evidence="5">
    <location>
        <begin position="253"/>
        <end position="275"/>
    </location>
</feature>
<dbReference type="InterPro" id="IPR007016">
    <property type="entry name" value="O-antigen_ligase-rel_domated"/>
</dbReference>
<protein>
    <submittedName>
        <fullName evidence="7">O-antigen polymerase</fullName>
    </submittedName>
</protein>
<dbReference type="RefSeq" id="WP_188849100.1">
    <property type="nucleotide sequence ID" value="NZ_BMJJ01000001.1"/>
</dbReference>
<reference evidence="7" key="2">
    <citation type="submission" date="2020-09" db="EMBL/GenBank/DDBJ databases">
        <authorList>
            <person name="Sun Q."/>
            <person name="Zhou Y."/>
        </authorList>
    </citation>
    <scope>NUCLEOTIDE SEQUENCE</scope>
    <source>
        <strain evidence="7">CGMCC 1.15493</strain>
    </source>
</reference>
<keyword evidence="2 5" id="KW-0812">Transmembrane</keyword>
<feature type="transmembrane region" description="Helical" evidence="5">
    <location>
        <begin position="81"/>
        <end position="101"/>
    </location>
</feature>
<dbReference type="PANTHER" id="PTHR37422">
    <property type="entry name" value="TEICHURONIC ACID BIOSYNTHESIS PROTEIN TUAE"/>
    <property type="match status" value="1"/>
</dbReference>
<gene>
    <name evidence="7" type="ORF">GCM10011335_06510</name>
</gene>
<proteinExistence type="predicted"/>
<keyword evidence="4 5" id="KW-0472">Membrane</keyword>
<feature type="transmembrane region" description="Helical" evidence="5">
    <location>
        <begin position="230"/>
        <end position="246"/>
    </location>
</feature>
<feature type="transmembrane region" description="Helical" evidence="5">
    <location>
        <begin position="178"/>
        <end position="200"/>
    </location>
</feature>
<evidence type="ECO:0000256" key="3">
    <source>
        <dbReference type="ARBA" id="ARBA00022989"/>
    </source>
</evidence>
<comment type="caution">
    <text evidence="7">The sequence shown here is derived from an EMBL/GenBank/DDBJ whole genome shotgun (WGS) entry which is preliminary data.</text>
</comment>
<dbReference type="Pfam" id="PF04932">
    <property type="entry name" value="Wzy_C"/>
    <property type="match status" value="1"/>
</dbReference>
<dbReference type="PANTHER" id="PTHR37422:SF21">
    <property type="entry name" value="EXOQ-LIKE PROTEIN"/>
    <property type="match status" value="1"/>
</dbReference>
<evidence type="ECO:0000259" key="6">
    <source>
        <dbReference type="Pfam" id="PF04932"/>
    </source>
</evidence>
<feature type="transmembrane region" description="Helical" evidence="5">
    <location>
        <begin position="54"/>
        <end position="74"/>
    </location>
</feature>
<evidence type="ECO:0000313" key="8">
    <source>
        <dbReference type="Proteomes" id="UP000613160"/>
    </source>
</evidence>
<accession>A0A916XTC0</accession>
<dbReference type="AlphaFoldDB" id="A0A916XTC0"/>
<dbReference type="EMBL" id="BMJJ01000001">
    <property type="protein sequence ID" value="GGD06272.1"/>
    <property type="molecule type" value="Genomic_DNA"/>
</dbReference>
<evidence type="ECO:0000256" key="2">
    <source>
        <dbReference type="ARBA" id="ARBA00022692"/>
    </source>
</evidence>
<organism evidence="7 8">
    <name type="scientific">Aureimonas glaciei</name>
    <dbReference type="NCBI Taxonomy" id="1776957"/>
    <lineage>
        <taxon>Bacteria</taxon>
        <taxon>Pseudomonadati</taxon>
        <taxon>Pseudomonadota</taxon>
        <taxon>Alphaproteobacteria</taxon>
        <taxon>Hyphomicrobiales</taxon>
        <taxon>Aurantimonadaceae</taxon>
        <taxon>Aureimonas</taxon>
    </lineage>
</organism>
<dbReference type="Proteomes" id="UP000613160">
    <property type="component" value="Unassembled WGS sequence"/>
</dbReference>
<keyword evidence="3 5" id="KW-1133">Transmembrane helix</keyword>
<reference evidence="7" key="1">
    <citation type="journal article" date="2014" name="Int. J. Syst. Evol. Microbiol.">
        <title>Complete genome sequence of Corynebacterium casei LMG S-19264T (=DSM 44701T), isolated from a smear-ripened cheese.</title>
        <authorList>
            <consortium name="US DOE Joint Genome Institute (JGI-PGF)"/>
            <person name="Walter F."/>
            <person name="Albersmeier A."/>
            <person name="Kalinowski J."/>
            <person name="Ruckert C."/>
        </authorList>
    </citation>
    <scope>NUCLEOTIDE SEQUENCE</scope>
    <source>
        <strain evidence="7">CGMCC 1.15493</strain>
    </source>
</reference>
<evidence type="ECO:0000256" key="4">
    <source>
        <dbReference type="ARBA" id="ARBA00023136"/>
    </source>
</evidence>
<feature type="transmembrane region" description="Helical" evidence="5">
    <location>
        <begin position="347"/>
        <end position="366"/>
    </location>
</feature>
<keyword evidence="8" id="KW-1185">Reference proteome</keyword>
<feature type="transmembrane region" description="Helical" evidence="5">
    <location>
        <begin position="138"/>
        <end position="158"/>
    </location>
</feature>
<name>A0A916XTC0_9HYPH</name>
<evidence type="ECO:0000313" key="7">
    <source>
        <dbReference type="EMBL" id="GGD06272.1"/>
    </source>
</evidence>
<evidence type="ECO:0000256" key="5">
    <source>
        <dbReference type="SAM" id="Phobius"/>
    </source>
</evidence>